<comment type="caution">
    <text evidence="10">The sequence shown here is derived from an EMBL/GenBank/DDBJ whole genome shotgun (WGS) entry which is preliminary data.</text>
</comment>
<dbReference type="Proteomes" id="UP000218542">
    <property type="component" value="Unassembled WGS sequence"/>
</dbReference>
<name>A0A286TUH6_9BACT</name>
<organism evidence="10 11">
    <name type="scientific">Candidatus Scalindua japonica</name>
    <dbReference type="NCBI Taxonomy" id="1284222"/>
    <lineage>
        <taxon>Bacteria</taxon>
        <taxon>Pseudomonadati</taxon>
        <taxon>Planctomycetota</taxon>
        <taxon>Candidatus Brocadiia</taxon>
        <taxon>Candidatus Brocadiales</taxon>
        <taxon>Candidatus Scalinduaceae</taxon>
        <taxon>Candidatus Scalindua</taxon>
    </lineage>
</organism>
<dbReference type="EMBL" id="BAOS01000004">
    <property type="protein sequence ID" value="GAX59547.1"/>
    <property type="molecule type" value="Genomic_DNA"/>
</dbReference>
<dbReference type="HAMAP" id="MF_00024">
    <property type="entry name" value="CobD_CbiB"/>
    <property type="match status" value="1"/>
</dbReference>
<evidence type="ECO:0000313" key="10">
    <source>
        <dbReference type="EMBL" id="GAX59547.1"/>
    </source>
</evidence>
<proteinExistence type="inferred from homology"/>
<dbReference type="Pfam" id="PF03186">
    <property type="entry name" value="CobD_Cbib"/>
    <property type="match status" value="1"/>
</dbReference>
<keyword evidence="7 9" id="KW-1133">Transmembrane helix</keyword>
<evidence type="ECO:0000256" key="6">
    <source>
        <dbReference type="ARBA" id="ARBA00022692"/>
    </source>
</evidence>
<comment type="pathway">
    <text evidence="2 9">Cofactor biosynthesis; adenosylcobalamin biosynthesis.</text>
</comment>
<evidence type="ECO:0000256" key="8">
    <source>
        <dbReference type="ARBA" id="ARBA00023136"/>
    </source>
</evidence>
<dbReference type="NCBIfam" id="TIGR00380">
    <property type="entry name" value="cobal_cbiB"/>
    <property type="match status" value="1"/>
</dbReference>
<protein>
    <recommendedName>
        <fullName evidence="9">Cobalamin biosynthesis protein CobD</fullName>
    </recommendedName>
</protein>
<dbReference type="GO" id="GO:0048472">
    <property type="term" value="F:threonine-phosphate decarboxylase activity"/>
    <property type="evidence" value="ECO:0007669"/>
    <property type="project" value="InterPro"/>
</dbReference>
<comment type="similarity">
    <text evidence="3 9">Belongs to the CobD/CbiB family.</text>
</comment>
<accession>A0A286TUH6</accession>
<comment type="subcellular location">
    <subcellularLocation>
        <location evidence="1 9">Cell membrane</location>
        <topology evidence="1 9">Multi-pass membrane protein</topology>
    </subcellularLocation>
</comment>
<evidence type="ECO:0000256" key="2">
    <source>
        <dbReference type="ARBA" id="ARBA00004953"/>
    </source>
</evidence>
<reference evidence="11" key="1">
    <citation type="journal article" date="2017" name="Environ. Microbiol. Rep.">
        <title>Genetic Diversity of Marine Anaerobic Ammonium-Oxidizing Bacteria as Revealed by Genomic and Proteomic Analyses of 'Candidatus Scalindua japonica'.</title>
        <authorList>
            <person name="Oshiki M."/>
            <person name="Mizuto K."/>
            <person name="Kimura Z."/>
            <person name="Kindaichi T."/>
            <person name="Satoh H."/>
            <person name="Okabe S."/>
        </authorList>
    </citation>
    <scope>NUCLEOTIDE SEQUENCE [LARGE SCALE GENOMIC DNA]</scope>
    <source>
        <strain evidence="11">husup-a2</strain>
    </source>
</reference>
<dbReference type="AlphaFoldDB" id="A0A286TUH6"/>
<keyword evidence="8 9" id="KW-0472">Membrane</keyword>
<dbReference type="InterPro" id="IPR004485">
    <property type="entry name" value="Cobalamin_biosynth_CobD/CbiB"/>
</dbReference>
<comment type="function">
    <text evidence="9">Converts cobyric acid to cobinamide by the addition of aminopropanol on the F carboxylic group.</text>
</comment>
<keyword evidence="4 9" id="KW-1003">Cell membrane</keyword>
<dbReference type="GO" id="GO:0015420">
    <property type="term" value="F:ABC-type vitamin B12 transporter activity"/>
    <property type="evidence" value="ECO:0007669"/>
    <property type="project" value="UniProtKB-UniRule"/>
</dbReference>
<feature type="transmembrane region" description="Helical" evidence="9">
    <location>
        <begin position="188"/>
        <end position="212"/>
    </location>
</feature>
<sequence>MKALKAGKLENARKKLSRIVGRDTHNLNEQQVAAGCIETSAENSVDGIIAPLFYAFIGGPALAMAYKSINTLDSMVGYKNEKYLNFGWASAKLDDIANFIPARIAAIILPIASFICGADYSNSVKIVKRDGQKHPSPNSGIPEAAIAGALGIRLGGPYKYNETLSNKPFIGDPQKTVCIDDIRSTAKIVMVSAIISVTMGIAFLLIGGYLSISGNNFLQGIYESSSGRIFYKIPDF</sequence>
<dbReference type="GO" id="GO:0009236">
    <property type="term" value="P:cobalamin biosynthetic process"/>
    <property type="evidence" value="ECO:0007669"/>
    <property type="project" value="UniProtKB-UniRule"/>
</dbReference>
<keyword evidence="11" id="KW-1185">Reference proteome</keyword>
<evidence type="ECO:0000256" key="7">
    <source>
        <dbReference type="ARBA" id="ARBA00022989"/>
    </source>
</evidence>
<keyword evidence="5 9" id="KW-0169">Cobalamin biosynthesis</keyword>
<evidence type="ECO:0000256" key="3">
    <source>
        <dbReference type="ARBA" id="ARBA00006263"/>
    </source>
</evidence>
<comment type="caution">
    <text evidence="9">Lacks conserved residue(s) required for the propagation of feature annotation.</text>
</comment>
<evidence type="ECO:0000313" key="11">
    <source>
        <dbReference type="Proteomes" id="UP000218542"/>
    </source>
</evidence>
<evidence type="ECO:0000256" key="4">
    <source>
        <dbReference type="ARBA" id="ARBA00022475"/>
    </source>
</evidence>
<keyword evidence="6 9" id="KW-0812">Transmembrane</keyword>
<evidence type="ECO:0000256" key="9">
    <source>
        <dbReference type="HAMAP-Rule" id="MF_00024"/>
    </source>
</evidence>
<dbReference type="UniPathway" id="UPA00148"/>
<dbReference type="PANTHER" id="PTHR34308">
    <property type="entry name" value="COBALAMIN BIOSYNTHESIS PROTEIN CBIB"/>
    <property type="match status" value="1"/>
</dbReference>
<evidence type="ECO:0000256" key="1">
    <source>
        <dbReference type="ARBA" id="ARBA00004651"/>
    </source>
</evidence>
<feature type="transmembrane region" description="Helical" evidence="9">
    <location>
        <begin position="48"/>
        <end position="66"/>
    </location>
</feature>
<gene>
    <name evidence="9" type="primary">cobD</name>
    <name evidence="10" type="ORF">SCALIN_C04_0035</name>
</gene>
<dbReference type="GO" id="GO:0005886">
    <property type="term" value="C:plasma membrane"/>
    <property type="evidence" value="ECO:0007669"/>
    <property type="project" value="UniProtKB-SubCell"/>
</dbReference>
<evidence type="ECO:0000256" key="5">
    <source>
        <dbReference type="ARBA" id="ARBA00022573"/>
    </source>
</evidence>
<dbReference type="PANTHER" id="PTHR34308:SF1">
    <property type="entry name" value="COBALAMIN BIOSYNTHESIS PROTEIN CBIB"/>
    <property type="match status" value="1"/>
</dbReference>